<protein>
    <submittedName>
        <fullName evidence="3">LLM class flavin-dependent oxidoreductase</fullName>
    </submittedName>
</protein>
<reference evidence="3 4" key="1">
    <citation type="submission" date="2019-06" db="EMBL/GenBank/DDBJ databases">
        <title>Draft genome sequence of Miniimonas arenae KCTC 19750T isolated from sea sand.</title>
        <authorList>
            <person name="Park S.-J."/>
        </authorList>
    </citation>
    <scope>NUCLEOTIDE SEQUENCE [LARGE SCALE GENOMIC DNA]</scope>
    <source>
        <strain evidence="3 4">KCTC 19750</strain>
    </source>
</reference>
<dbReference type="InterPro" id="IPR050766">
    <property type="entry name" value="Bact_Lucif_Oxidored"/>
</dbReference>
<dbReference type="GO" id="GO:0005829">
    <property type="term" value="C:cytosol"/>
    <property type="evidence" value="ECO:0007669"/>
    <property type="project" value="TreeGrafter"/>
</dbReference>
<dbReference type="OrthoDB" id="9780518at2"/>
<dbReference type="AlphaFoldDB" id="A0A5C5BDI6"/>
<gene>
    <name evidence="3" type="ORF">FH969_03945</name>
</gene>
<dbReference type="SUPFAM" id="SSF51679">
    <property type="entry name" value="Bacterial luciferase-like"/>
    <property type="match status" value="1"/>
</dbReference>
<evidence type="ECO:0000256" key="1">
    <source>
        <dbReference type="SAM" id="MobiDB-lite"/>
    </source>
</evidence>
<dbReference type="InterPro" id="IPR036661">
    <property type="entry name" value="Luciferase-like_sf"/>
</dbReference>
<feature type="domain" description="Luciferase-like" evidence="2">
    <location>
        <begin position="24"/>
        <end position="125"/>
    </location>
</feature>
<comment type="caution">
    <text evidence="3">The sequence shown here is derived from an EMBL/GenBank/DDBJ whole genome shotgun (WGS) entry which is preliminary data.</text>
</comment>
<feature type="domain" description="Luciferase-like" evidence="2">
    <location>
        <begin position="231"/>
        <end position="374"/>
    </location>
</feature>
<dbReference type="EMBL" id="VENP01000009">
    <property type="protein sequence ID" value="TNU76248.1"/>
    <property type="molecule type" value="Genomic_DNA"/>
</dbReference>
<evidence type="ECO:0000313" key="4">
    <source>
        <dbReference type="Proteomes" id="UP000313849"/>
    </source>
</evidence>
<feature type="compositionally biased region" description="Low complexity" evidence="1">
    <location>
        <begin position="132"/>
        <end position="150"/>
    </location>
</feature>
<dbReference type="GO" id="GO:0016705">
    <property type="term" value="F:oxidoreductase activity, acting on paired donors, with incorporation or reduction of molecular oxygen"/>
    <property type="evidence" value="ECO:0007669"/>
    <property type="project" value="InterPro"/>
</dbReference>
<feature type="region of interest" description="Disordered" evidence="1">
    <location>
        <begin position="127"/>
        <end position="157"/>
    </location>
</feature>
<sequence>MTDETREQPGRAVRHVPLSVLELAPVSEGSGPGEALAAALDVVATVEAEGYERIWFAEHHTTPGVVSTSPAVLAAVAAERTHRIRVGSGAVLLAHTPPAVAVEQFATVARLHPGRVDLGLGRAGIPSGGAAPGSRDAGAGAPAPAAQPAAPAVPAPPAQDRWVEGLLVPPPPPFSLTDPGIRERFAARADVVGRRAEIGDYRDELAVALDLLGAGRPARTGERVVSGVASGADVQVWALASSPGESARVAGELGLPLAANYHVSPSSVLETVAAYRDAFRPGVLPAPYVLVSVDVLAAATAERAEALGRGFDAWVLAIRSESGSIPYPRPDAPERSWTTGERALVADRVRTRFVGTGEVVADGLEALVRATGADELLLTTIAHDVEARTESFRLVAQAWARRRALDVECDGDETAGCAQHDERAADRADALVP</sequence>
<proteinExistence type="predicted"/>
<dbReference type="PANTHER" id="PTHR30137:SF6">
    <property type="entry name" value="LUCIFERASE-LIKE MONOOXYGENASE"/>
    <property type="match status" value="1"/>
</dbReference>
<accession>A0A5C5BDI6</accession>
<dbReference type="CDD" id="cd00347">
    <property type="entry name" value="Flavin_utilizing_monoxygenases"/>
    <property type="match status" value="1"/>
</dbReference>
<evidence type="ECO:0000259" key="2">
    <source>
        <dbReference type="Pfam" id="PF00296"/>
    </source>
</evidence>
<dbReference type="Gene3D" id="3.20.20.30">
    <property type="entry name" value="Luciferase-like domain"/>
    <property type="match status" value="1"/>
</dbReference>
<dbReference type="Proteomes" id="UP000313849">
    <property type="component" value="Unassembled WGS sequence"/>
</dbReference>
<dbReference type="PANTHER" id="PTHR30137">
    <property type="entry name" value="LUCIFERASE-LIKE MONOOXYGENASE"/>
    <property type="match status" value="1"/>
</dbReference>
<name>A0A5C5BDI6_9MICO</name>
<dbReference type="InterPro" id="IPR011251">
    <property type="entry name" value="Luciferase-like_dom"/>
</dbReference>
<dbReference type="RefSeq" id="WP_139986218.1">
    <property type="nucleotide sequence ID" value="NZ_VENP01000009.1"/>
</dbReference>
<evidence type="ECO:0000313" key="3">
    <source>
        <dbReference type="EMBL" id="TNU76248.1"/>
    </source>
</evidence>
<dbReference type="Pfam" id="PF00296">
    <property type="entry name" value="Bac_luciferase"/>
    <property type="match status" value="2"/>
</dbReference>
<organism evidence="3 4">
    <name type="scientific">Miniimonas arenae</name>
    <dbReference type="NCBI Taxonomy" id="676201"/>
    <lineage>
        <taxon>Bacteria</taxon>
        <taxon>Bacillati</taxon>
        <taxon>Actinomycetota</taxon>
        <taxon>Actinomycetes</taxon>
        <taxon>Micrococcales</taxon>
        <taxon>Beutenbergiaceae</taxon>
        <taxon>Miniimonas</taxon>
    </lineage>
</organism>
<keyword evidence="4" id="KW-1185">Reference proteome</keyword>